<comment type="caution">
    <text evidence="10">The sequence shown here is derived from an EMBL/GenBank/DDBJ whole genome shotgun (WGS) entry which is preliminary data.</text>
</comment>
<dbReference type="GO" id="GO:0006351">
    <property type="term" value="P:DNA-templated transcription"/>
    <property type="evidence" value="ECO:0007669"/>
    <property type="project" value="InterPro"/>
</dbReference>
<evidence type="ECO:0000256" key="6">
    <source>
        <dbReference type="ARBA" id="ARBA00023163"/>
    </source>
</evidence>
<dbReference type="InterPro" id="IPR001138">
    <property type="entry name" value="Zn2Cys6_DnaBD"/>
</dbReference>
<dbReference type="PROSITE" id="PS00463">
    <property type="entry name" value="ZN2_CY6_FUNGAL_1"/>
    <property type="match status" value="1"/>
</dbReference>
<keyword evidence="5" id="KW-0238">DNA-binding</keyword>
<reference evidence="10" key="2">
    <citation type="journal article" date="2023" name="IMA Fungus">
        <title>Comparative genomic study of the Penicillium genus elucidates a diverse pangenome and 15 lateral gene transfer events.</title>
        <authorList>
            <person name="Petersen C."/>
            <person name="Sorensen T."/>
            <person name="Nielsen M.R."/>
            <person name="Sondergaard T.E."/>
            <person name="Sorensen J.L."/>
            <person name="Fitzpatrick D.A."/>
            <person name="Frisvad J.C."/>
            <person name="Nielsen K.L."/>
        </authorList>
    </citation>
    <scope>NUCLEOTIDE SEQUENCE</scope>
    <source>
        <strain evidence="10">IBT 15544</strain>
    </source>
</reference>
<keyword evidence="2" id="KW-0479">Metal-binding</keyword>
<evidence type="ECO:0000313" key="10">
    <source>
        <dbReference type="EMBL" id="KAJ5192004.1"/>
    </source>
</evidence>
<keyword evidence="7" id="KW-0539">Nucleus</keyword>
<dbReference type="GO" id="GO:0045944">
    <property type="term" value="P:positive regulation of transcription by RNA polymerase II"/>
    <property type="evidence" value="ECO:0007669"/>
    <property type="project" value="TreeGrafter"/>
</dbReference>
<organism evidence="10 11">
    <name type="scientific">Penicillium cinerascens</name>
    <dbReference type="NCBI Taxonomy" id="70096"/>
    <lineage>
        <taxon>Eukaryota</taxon>
        <taxon>Fungi</taxon>
        <taxon>Dikarya</taxon>
        <taxon>Ascomycota</taxon>
        <taxon>Pezizomycotina</taxon>
        <taxon>Eurotiomycetes</taxon>
        <taxon>Eurotiomycetidae</taxon>
        <taxon>Eurotiales</taxon>
        <taxon>Aspergillaceae</taxon>
        <taxon>Penicillium</taxon>
    </lineage>
</organism>
<keyword evidence="3" id="KW-0862">Zinc</keyword>
<dbReference type="InterPro" id="IPR007219">
    <property type="entry name" value="XnlR_reg_dom"/>
</dbReference>
<feature type="region of interest" description="Disordered" evidence="8">
    <location>
        <begin position="183"/>
        <end position="205"/>
    </location>
</feature>
<dbReference type="RefSeq" id="XP_058304944.1">
    <property type="nucleotide sequence ID" value="XM_058458045.1"/>
</dbReference>
<dbReference type="OrthoDB" id="25921at2759"/>
<dbReference type="GO" id="GO:0005634">
    <property type="term" value="C:nucleus"/>
    <property type="evidence" value="ECO:0007669"/>
    <property type="project" value="UniProtKB-SubCell"/>
</dbReference>
<sequence>PAARAESSCKRCHRRKKRCDKTLPQCHACQHAKVACSFLDDESQVASYPIAYVRGLERRVKELEEQLAASLTPQNSQNDPSSYPWDRDAEIRLSDDLLNADNVMNHSPLRCAETYMPDFDTAPISPSNPTGTGQRTDNLAEELRLLSLEAAAERYLGSSSGLSFAKLIQTVLERLSPDQDGFVFDDDFGRNEQQSSSSDTDPSSSFNPIFFEANPSLTSPLPLNSLFGNPAVEDYEDPTGLALLEPAHINYVLEFYFAHSHTLYPFIRKHEFETVLWRVYADPLDPLAQAPLWQFRIWMVLAIGSTTYCSVSLMDETEPVQFFNKAMTYFEPAMGCGDLAGLEVLMLQVSYSFFNKIGPSMCHSPHTLITLSLTLEDTWFLVGVAARMATGMGLHASETYQALTVDTAEQQKRLFFSLYMMDRVVSLALGRPFAIQDDDVTVEPFVDADDENIKPEGIIRSSSTLEPSTTAIPLHILALRRIASDIGSRVHAMKYAKRQTPEACDEIIQDLHKRLVEWRRSMPFPLPDLQSKVPHLCTSWFDFNYYTHVIMLYRPSPLSPNLDLPKLKILGEASGMAIRQAINLHRQSRFAYNWLNLVAVFNSALSLMYTSTAHGDNLSPILDSTRAIDDLGLVVELLEAFGKKFPSAKKIQGMIQVVSAKLKVYNISSVDFSAPV</sequence>
<evidence type="ECO:0000256" key="2">
    <source>
        <dbReference type="ARBA" id="ARBA00022723"/>
    </source>
</evidence>
<dbReference type="PROSITE" id="PS50048">
    <property type="entry name" value="ZN2_CY6_FUNGAL_2"/>
    <property type="match status" value="1"/>
</dbReference>
<protein>
    <recommendedName>
        <fullName evidence="9">Zn(2)-C6 fungal-type domain-containing protein</fullName>
    </recommendedName>
</protein>
<dbReference type="GO" id="GO:0008270">
    <property type="term" value="F:zinc ion binding"/>
    <property type="evidence" value="ECO:0007669"/>
    <property type="project" value="InterPro"/>
</dbReference>
<dbReference type="InterPro" id="IPR036864">
    <property type="entry name" value="Zn2-C6_fun-type_DNA-bd_sf"/>
</dbReference>
<evidence type="ECO:0000256" key="8">
    <source>
        <dbReference type="SAM" id="MobiDB-lite"/>
    </source>
</evidence>
<feature type="domain" description="Zn(2)-C6 fungal-type" evidence="9">
    <location>
        <begin position="8"/>
        <end position="38"/>
    </location>
</feature>
<gene>
    <name evidence="10" type="ORF">N7498_010989</name>
</gene>
<dbReference type="Proteomes" id="UP001150904">
    <property type="component" value="Unassembled WGS sequence"/>
</dbReference>
<dbReference type="GO" id="GO:0000981">
    <property type="term" value="F:DNA-binding transcription factor activity, RNA polymerase II-specific"/>
    <property type="evidence" value="ECO:0007669"/>
    <property type="project" value="InterPro"/>
</dbReference>
<evidence type="ECO:0000256" key="1">
    <source>
        <dbReference type="ARBA" id="ARBA00004123"/>
    </source>
</evidence>
<dbReference type="PANTHER" id="PTHR47782:SF12">
    <property type="entry name" value="ZN(II)2CYS6 TRANSCRIPTION FACTOR (EUROFUNG)"/>
    <property type="match status" value="1"/>
</dbReference>
<evidence type="ECO:0000313" key="11">
    <source>
        <dbReference type="Proteomes" id="UP001150904"/>
    </source>
</evidence>
<dbReference type="PANTHER" id="PTHR47782">
    <property type="entry name" value="ZN(II)2CYS6 TRANSCRIPTION FACTOR (EUROFUNG)-RELATED"/>
    <property type="match status" value="1"/>
</dbReference>
<dbReference type="InterPro" id="IPR052202">
    <property type="entry name" value="Yeast_MetPath_Reg"/>
</dbReference>
<keyword evidence="11" id="KW-1185">Reference proteome</keyword>
<accession>A0A9W9J8Z0</accession>
<dbReference type="Gene3D" id="4.10.240.10">
    <property type="entry name" value="Zn(2)-C6 fungal-type DNA-binding domain"/>
    <property type="match status" value="1"/>
</dbReference>
<dbReference type="EMBL" id="JAPQKR010000016">
    <property type="protein sequence ID" value="KAJ5192004.1"/>
    <property type="molecule type" value="Genomic_DNA"/>
</dbReference>
<evidence type="ECO:0000256" key="3">
    <source>
        <dbReference type="ARBA" id="ARBA00022833"/>
    </source>
</evidence>
<dbReference type="SMART" id="SM00906">
    <property type="entry name" value="Fungal_trans"/>
    <property type="match status" value="1"/>
</dbReference>
<evidence type="ECO:0000256" key="5">
    <source>
        <dbReference type="ARBA" id="ARBA00023125"/>
    </source>
</evidence>
<feature type="compositionally biased region" description="Low complexity" evidence="8">
    <location>
        <begin position="195"/>
        <end position="205"/>
    </location>
</feature>
<reference evidence="10" key="1">
    <citation type="submission" date="2022-12" db="EMBL/GenBank/DDBJ databases">
        <authorList>
            <person name="Petersen C."/>
        </authorList>
    </citation>
    <scope>NUCLEOTIDE SEQUENCE</scope>
    <source>
        <strain evidence="10">IBT 15544</strain>
    </source>
</reference>
<dbReference type="Pfam" id="PF04082">
    <property type="entry name" value="Fungal_trans"/>
    <property type="match status" value="1"/>
</dbReference>
<dbReference type="GeneID" id="83185346"/>
<dbReference type="CDD" id="cd00067">
    <property type="entry name" value="GAL4"/>
    <property type="match status" value="1"/>
</dbReference>
<dbReference type="SMART" id="SM00066">
    <property type="entry name" value="GAL4"/>
    <property type="match status" value="1"/>
</dbReference>
<evidence type="ECO:0000259" key="9">
    <source>
        <dbReference type="PROSITE" id="PS50048"/>
    </source>
</evidence>
<proteinExistence type="predicted"/>
<keyword evidence="6" id="KW-0804">Transcription</keyword>
<dbReference type="AlphaFoldDB" id="A0A9W9J8Z0"/>
<name>A0A9W9J8Z0_9EURO</name>
<dbReference type="CDD" id="cd12148">
    <property type="entry name" value="fungal_TF_MHR"/>
    <property type="match status" value="1"/>
</dbReference>
<feature type="non-terminal residue" evidence="10">
    <location>
        <position position="1"/>
    </location>
</feature>
<dbReference type="GO" id="GO:0043565">
    <property type="term" value="F:sequence-specific DNA binding"/>
    <property type="evidence" value="ECO:0007669"/>
    <property type="project" value="TreeGrafter"/>
</dbReference>
<comment type="subcellular location">
    <subcellularLocation>
        <location evidence="1">Nucleus</location>
    </subcellularLocation>
</comment>
<dbReference type="Pfam" id="PF00172">
    <property type="entry name" value="Zn_clus"/>
    <property type="match status" value="1"/>
</dbReference>
<evidence type="ECO:0000256" key="4">
    <source>
        <dbReference type="ARBA" id="ARBA00023015"/>
    </source>
</evidence>
<dbReference type="SUPFAM" id="SSF57701">
    <property type="entry name" value="Zn2/Cys6 DNA-binding domain"/>
    <property type="match status" value="1"/>
</dbReference>
<keyword evidence="4" id="KW-0805">Transcription regulation</keyword>
<evidence type="ECO:0000256" key="7">
    <source>
        <dbReference type="ARBA" id="ARBA00023242"/>
    </source>
</evidence>